<evidence type="ECO:0000259" key="4">
    <source>
        <dbReference type="PROSITE" id="PS50110"/>
    </source>
</evidence>
<dbReference type="Gene3D" id="3.40.50.2300">
    <property type="match status" value="1"/>
</dbReference>
<evidence type="ECO:0000256" key="3">
    <source>
        <dbReference type="PROSITE-ProRule" id="PRU00169"/>
    </source>
</evidence>
<dbReference type="EMBL" id="RCCT01000001">
    <property type="protein sequence ID" value="RLK10751.1"/>
    <property type="molecule type" value="Genomic_DNA"/>
</dbReference>
<gene>
    <name evidence="5" type="ORF">CLV75_0736</name>
</gene>
<organism evidence="5 6">
    <name type="scientific">Ruegeria conchae</name>
    <dbReference type="NCBI Taxonomy" id="981384"/>
    <lineage>
        <taxon>Bacteria</taxon>
        <taxon>Pseudomonadati</taxon>
        <taxon>Pseudomonadota</taxon>
        <taxon>Alphaproteobacteria</taxon>
        <taxon>Rhodobacterales</taxon>
        <taxon>Roseobacteraceae</taxon>
        <taxon>Ruegeria</taxon>
    </lineage>
</organism>
<sequence>MFDILKMDPETLCLVGSQMARMRKGGNLAKVLLVEDNEMNSDMLSRRLARKGFQVIVAKDGLEGVSMAGEANPDIVLMDMSLPEIDGWEATRRIKAAPETASIPVVALTAHAMASDREKALEAGCDDFDTKPVELNRLLEIMEKLLSASGGRSDY</sequence>
<dbReference type="PANTHER" id="PTHR45339">
    <property type="entry name" value="HYBRID SIGNAL TRANSDUCTION HISTIDINE KINASE J"/>
    <property type="match status" value="1"/>
</dbReference>
<keyword evidence="2" id="KW-0902">Two-component regulatory system</keyword>
<dbReference type="AlphaFoldDB" id="A0A497ZR27"/>
<dbReference type="SMART" id="SM00448">
    <property type="entry name" value="REC"/>
    <property type="match status" value="1"/>
</dbReference>
<evidence type="ECO:0000313" key="6">
    <source>
        <dbReference type="Proteomes" id="UP000271700"/>
    </source>
</evidence>
<feature type="domain" description="Response regulatory" evidence="4">
    <location>
        <begin position="30"/>
        <end position="146"/>
    </location>
</feature>
<proteinExistence type="predicted"/>
<comment type="caution">
    <text evidence="5">The sequence shown here is derived from an EMBL/GenBank/DDBJ whole genome shotgun (WGS) entry which is preliminary data.</text>
</comment>
<dbReference type="InterPro" id="IPR001789">
    <property type="entry name" value="Sig_transdc_resp-reg_receiver"/>
</dbReference>
<dbReference type="SUPFAM" id="SSF52172">
    <property type="entry name" value="CheY-like"/>
    <property type="match status" value="1"/>
</dbReference>
<name>A0A497ZR27_9RHOB</name>
<dbReference type="PROSITE" id="PS50110">
    <property type="entry name" value="RESPONSE_REGULATORY"/>
    <property type="match status" value="1"/>
</dbReference>
<dbReference type="STRING" id="981384.GCA_000192475_03406"/>
<accession>A0A497ZR27</accession>
<reference evidence="5 6" key="1">
    <citation type="submission" date="2018-10" db="EMBL/GenBank/DDBJ databases">
        <title>Genomic Encyclopedia of Archaeal and Bacterial Type Strains, Phase II (KMG-II): from individual species to whole genera.</title>
        <authorList>
            <person name="Goeker M."/>
        </authorList>
    </citation>
    <scope>NUCLEOTIDE SEQUENCE [LARGE SCALE GENOMIC DNA]</scope>
    <source>
        <strain evidence="5 6">DSM 29317</strain>
    </source>
</reference>
<dbReference type="InterPro" id="IPR011006">
    <property type="entry name" value="CheY-like_superfamily"/>
</dbReference>
<evidence type="ECO:0000313" key="5">
    <source>
        <dbReference type="EMBL" id="RLK10751.1"/>
    </source>
</evidence>
<dbReference type="Pfam" id="PF00072">
    <property type="entry name" value="Response_reg"/>
    <property type="match status" value="1"/>
</dbReference>
<protein>
    <submittedName>
        <fullName evidence="5">Response regulator receiver domain-containing protein</fullName>
    </submittedName>
</protein>
<keyword evidence="1 3" id="KW-0597">Phosphoprotein</keyword>
<evidence type="ECO:0000256" key="1">
    <source>
        <dbReference type="ARBA" id="ARBA00022553"/>
    </source>
</evidence>
<dbReference type="GO" id="GO:0000160">
    <property type="term" value="P:phosphorelay signal transduction system"/>
    <property type="evidence" value="ECO:0007669"/>
    <property type="project" value="UniProtKB-KW"/>
</dbReference>
<dbReference type="Proteomes" id="UP000271700">
    <property type="component" value="Unassembled WGS sequence"/>
</dbReference>
<feature type="modified residue" description="4-aspartylphosphate" evidence="3">
    <location>
        <position position="79"/>
    </location>
</feature>
<dbReference type="PANTHER" id="PTHR45339:SF1">
    <property type="entry name" value="HYBRID SIGNAL TRANSDUCTION HISTIDINE KINASE J"/>
    <property type="match status" value="1"/>
</dbReference>
<keyword evidence="6" id="KW-1185">Reference proteome</keyword>
<evidence type="ECO:0000256" key="2">
    <source>
        <dbReference type="ARBA" id="ARBA00023012"/>
    </source>
</evidence>